<accession>A0A6S6P3V4</accession>
<comment type="similarity">
    <text evidence="1 4">Belongs to the aldehyde dehydrogenase family.</text>
</comment>
<evidence type="ECO:0000313" key="7">
    <source>
        <dbReference type="Proteomes" id="UP000515734"/>
    </source>
</evidence>
<organism evidence="6 7">
    <name type="scientific">Mycolicibacterium litorale</name>
    <dbReference type="NCBI Taxonomy" id="758802"/>
    <lineage>
        <taxon>Bacteria</taxon>
        <taxon>Bacillati</taxon>
        <taxon>Actinomycetota</taxon>
        <taxon>Actinomycetes</taxon>
        <taxon>Mycobacteriales</taxon>
        <taxon>Mycobacteriaceae</taxon>
        <taxon>Mycolicibacterium</taxon>
    </lineage>
</organism>
<evidence type="ECO:0000256" key="1">
    <source>
        <dbReference type="ARBA" id="ARBA00009986"/>
    </source>
</evidence>
<feature type="active site" evidence="3">
    <location>
        <position position="238"/>
    </location>
</feature>
<name>A0A6S6P3V4_9MYCO</name>
<dbReference type="InterPro" id="IPR016163">
    <property type="entry name" value="Ald_DH_C"/>
</dbReference>
<evidence type="ECO:0000256" key="3">
    <source>
        <dbReference type="PROSITE-ProRule" id="PRU10007"/>
    </source>
</evidence>
<dbReference type="EMBL" id="AP023287">
    <property type="protein sequence ID" value="BCI52291.1"/>
    <property type="molecule type" value="Genomic_DNA"/>
</dbReference>
<evidence type="ECO:0000259" key="5">
    <source>
        <dbReference type="Pfam" id="PF00171"/>
    </source>
</evidence>
<dbReference type="Pfam" id="PF00171">
    <property type="entry name" value="Aldedh"/>
    <property type="match status" value="1"/>
</dbReference>
<feature type="domain" description="Aldehyde dehydrogenase" evidence="5">
    <location>
        <begin position="11"/>
        <end position="461"/>
    </location>
</feature>
<protein>
    <submittedName>
        <fullName evidence="6">Gamma-aminobutyraldehyde dehydrogenase</fullName>
    </submittedName>
</protein>
<keyword evidence="2 4" id="KW-0560">Oxidoreductase</keyword>
<evidence type="ECO:0000256" key="2">
    <source>
        <dbReference type="ARBA" id="ARBA00023002"/>
    </source>
</evidence>
<dbReference type="FunFam" id="3.40.309.10:FF:000009">
    <property type="entry name" value="Aldehyde dehydrogenase A"/>
    <property type="match status" value="1"/>
</dbReference>
<dbReference type="InterPro" id="IPR016161">
    <property type="entry name" value="Ald_DH/histidinol_DH"/>
</dbReference>
<dbReference type="InterPro" id="IPR015590">
    <property type="entry name" value="Aldehyde_DH_dom"/>
</dbReference>
<dbReference type="Gene3D" id="3.40.605.10">
    <property type="entry name" value="Aldehyde Dehydrogenase, Chain A, domain 1"/>
    <property type="match status" value="1"/>
</dbReference>
<dbReference type="InterPro" id="IPR016162">
    <property type="entry name" value="Ald_DH_N"/>
</dbReference>
<dbReference type="PROSITE" id="PS00687">
    <property type="entry name" value="ALDEHYDE_DEHYDR_GLU"/>
    <property type="match status" value="1"/>
</dbReference>
<dbReference type="FunFam" id="3.40.605.10:FF:000007">
    <property type="entry name" value="NAD/NADP-dependent betaine aldehyde dehydrogenase"/>
    <property type="match status" value="1"/>
</dbReference>
<evidence type="ECO:0000256" key="4">
    <source>
        <dbReference type="RuleBase" id="RU003345"/>
    </source>
</evidence>
<sequence length="467" mass="49251">MTGTAVVTTPAEDTLRVVSPADGSTIAELPMDLDVDAAVARATDALAGWAGLTPGERAPYLLQIADRIEAFGAELADLESRNVGKPISHAREEIAPTADALRWAAGAARSAHGLNAGRYSPGILSYTLREPIGVVGLITPWNFPLLEAVFKMAPALAAGNTVVLKPSELTPLTTIRFAELVADILPAGVFNVVLGDGRLGEKLVAHPGIGLVSLTGDTTTGMRVAANAATDLKHVHLELGGKAPVLVFDDADIDAAIDALVACGFGNTGQDCCAACRIIVSAGVYDQFVGAYLARVRDIVVGDPADDATTMGPLVSDKQLRRVVDMVDRAREAGATVRCGGVTLDRDGFYYAPTVITDVAQESEIIQKEVFGPVVTIQKASDDDEMLRMANDVAYGLAASIWTNDLDRTQRMTAALAFGTVWVNHHQNTVPEMPFGGYGHSGYGKTLSTMSLDDFTNVKHVMVKPKA</sequence>
<dbReference type="PANTHER" id="PTHR11699">
    <property type="entry name" value="ALDEHYDE DEHYDROGENASE-RELATED"/>
    <property type="match status" value="1"/>
</dbReference>
<dbReference type="SUPFAM" id="SSF53720">
    <property type="entry name" value="ALDH-like"/>
    <property type="match status" value="1"/>
</dbReference>
<dbReference type="Proteomes" id="UP000515734">
    <property type="component" value="Chromosome"/>
</dbReference>
<dbReference type="Gene3D" id="3.40.309.10">
    <property type="entry name" value="Aldehyde Dehydrogenase, Chain A, domain 2"/>
    <property type="match status" value="1"/>
</dbReference>
<dbReference type="GO" id="GO:0016620">
    <property type="term" value="F:oxidoreductase activity, acting on the aldehyde or oxo group of donors, NAD or NADP as acceptor"/>
    <property type="evidence" value="ECO:0007669"/>
    <property type="project" value="InterPro"/>
</dbReference>
<reference evidence="6 7" key="1">
    <citation type="submission" date="2020-07" db="EMBL/GenBank/DDBJ databases">
        <title>Complete genome sequence of Mycolicibacterium litorale like strain isolated from cardiac implantable electronic device infection.</title>
        <authorList>
            <person name="Fukano H."/>
            <person name="Miyama H."/>
            <person name="Hoshino Y."/>
        </authorList>
    </citation>
    <scope>NUCLEOTIDE SEQUENCE [LARGE SCALE GENOMIC DNA]</scope>
    <source>
        <strain evidence="6 7">NIIDNTM18</strain>
    </source>
</reference>
<proteinExistence type="inferred from homology"/>
<dbReference type="InterPro" id="IPR029510">
    <property type="entry name" value="Ald_DH_CS_GLU"/>
</dbReference>
<dbReference type="AlphaFoldDB" id="A0A6S6P3V4"/>
<gene>
    <name evidence="6" type="ORF">NIIDNTM18_15690</name>
</gene>
<evidence type="ECO:0000313" key="6">
    <source>
        <dbReference type="EMBL" id="BCI52291.1"/>
    </source>
</evidence>